<evidence type="ECO:0000256" key="2">
    <source>
        <dbReference type="ARBA" id="ARBA00022690"/>
    </source>
</evidence>
<accession>A0A8R1XY86</accession>
<keyword evidence="4" id="KW-0732">Signal</keyword>
<dbReference type="SUPFAM" id="SSF54403">
    <property type="entry name" value="Cystatin/monellin"/>
    <property type="match status" value="1"/>
</dbReference>
<dbReference type="PANTHER" id="PTHR46186:SF2">
    <property type="entry name" value="CYSTATIN"/>
    <property type="match status" value="1"/>
</dbReference>
<keyword evidence="3" id="KW-0789">Thiol protease inhibitor</keyword>
<feature type="domain" description="Cystatin" evidence="6">
    <location>
        <begin position="46"/>
        <end position="156"/>
    </location>
</feature>
<dbReference type="OMA" id="MTHIHEE"/>
<sequence>MLVTLLLFIGVMAFIHLKGDKEASTTESMTHIHEESKTDMILGQVGLMGGWEERDPKDEEILELLPSILMKVNEQSNDEYHLIPIKLLNVSSQVVGGMKYKMDVQVARSECKKNLEMKVDLKNCKKLKGQSDQVITVEVFERPWENFLLVEILETKEL</sequence>
<dbReference type="Proteomes" id="UP000024404">
    <property type="component" value="Unassembled WGS sequence"/>
</dbReference>
<dbReference type="Gene3D" id="3.10.450.10">
    <property type="match status" value="1"/>
</dbReference>
<evidence type="ECO:0000256" key="3">
    <source>
        <dbReference type="ARBA" id="ARBA00022704"/>
    </source>
</evidence>
<keyword evidence="5" id="KW-1015">Disulfide bond</keyword>
<name>A0A8R1XY86_ONCVO</name>
<keyword evidence="8" id="KW-1185">Reference proteome</keyword>
<evidence type="ECO:0000259" key="6">
    <source>
        <dbReference type="SMART" id="SM00043"/>
    </source>
</evidence>
<dbReference type="EMBL" id="CMVM020000202">
    <property type="status" value="NOT_ANNOTATED_CDS"/>
    <property type="molecule type" value="Genomic_DNA"/>
</dbReference>
<dbReference type="PANTHER" id="PTHR46186">
    <property type="entry name" value="CYSTATIN"/>
    <property type="match status" value="1"/>
</dbReference>
<evidence type="ECO:0000256" key="5">
    <source>
        <dbReference type="ARBA" id="ARBA00023157"/>
    </source>
</evidence>
<reference evidence="7" key="2">
    <citation type="submission" date="2022-06" db="UniProtKB">
        <authorList>
            <consortium name="EnsemblMetazoa"/>
        </authorList>
    </citation>
    <scope>IDENTIFICATION</scope>
</reference>
<reference evidence="8" key="1">
    <citation type="submission" date="2013-10" db="EMBL/GenBank/DDBJ databases">
        <title>Genome sequencing of Onchocerca volvulus.</title>
        <authorList>
            <person name="Cotton J."/>
            <person name="Tsai J."/>
            <person name="Stanley E."/>
            <person name="Tracey A."/>
            <person name="Holroyd N."/>
            <person name="Lustigman S."/>
            <person name="Berriman M."/>
        </authorList>
    </citation>
    <scope>NUCLEOTIDE SEQUENCE</scope>
</reference>
<dbReference type="EnsemblMetazoa" id="OVOC7454.1">
    <property type="protein sequence ID" value="OVOC7454.1"/>
    <property type="gene ID" value="WBGene00244263"/>
</dbReference>
<dbReference type="InterPro" id="IPR000010">
    <property type="entry name" value="Cystatin_dom"/>
</dbReference>
<evidence type="ECO:0000313" key="7">
    <source>
        <dbReference type="EnsemblMetazoa" id="OVOC7454.1"/>
    </source>
</evidence>
<dbReference type="PROSITE" id="PS00287">
    <property type="entry name" value="CYSTATIN"/>
    <property type="match status" value="1"/>
</dbReference>
<dbReference type="InterPro" id="IPR046350">
    <property type="entry name" value="Cystatin_sf"/>
</dbReference>
<evidence type="ECO:0000256" key="4">
    <source>
        <dbReference type="ARBA" id="ARBA00022729"/>
    </source>
</evidence>
<dbReference type="AlphaFoldDB" id="A0A8R1XY86"/>
<dbReference type="GO" id="GO:0031982">
    <property type="term" value="C:vesicle"/>
    <property type="evidence" value="ECO:0007669"/>
    <property type="project" value="TreeGrafter"/>
</dbReference>
<evidence type="ECO:0000256" key="1">
    <source>
        <dbReference type="ARBA" id="ARBA00009403"/>
    </source>
</evidence>
<protein>
    <submittedName>
        <fullName evidence="7">Cystatin</fullName>
    </submittedName>
</protein>
<dbReference type="GO" id="GO:0005615">
    <property type="term" value="C:extracellular space"/>
    <property type="evidence" value="ECO:0007669"/>
    <property type="project" value="TreeGrafter"/>
</dbReference>
<evidence type="ECO:0000313" key="8">
    <source>
        <dbReference type="Proteomes" id="UP000024404"/>
    </source>
</evidence>
<dbReference type="Pfam" id="PF00031">
    <property type="entry name" value="Cystatin"/>
    <property type="match status" value="1"/>
</dbReference>
<dbReference type="GO" id="GO:0005737">
    <property type="term" value="C:cytoplasm"/>
    <property type="evidence" value="ECO:0007669"/>
    <property type="project" value="TreeGrafter"/>
</dbReference>
<proteinExistence type="inferred from homology"/>
<dbReference type="CDD" id="cd00042">
    <property type="entry name" value="CY"/>
    <property type="match status" value="1"/>
</dbReference>
<comment type="similarity">
    <text evidence="1">Belongs to the cystatin family.</text>
</comment>
<dbReference type="GO" id="GO:0004869">
    <property type="term" value="F:cysteine-type endopeptidase inhibitor activity"/>
    <property type="evidence" value="ECO:0007669"/>
    <property type="project" value="UniProtKB-KW"/>
</dbReference>
<dbReference type="InterPro" id="IPR018073">
    <property type="entry name" value="Prot_inh_cystat_CS"/>
</dbReference>
<dbReference type="SMART" id="SM00043">
    <property type="entry name" value="CY"/>
    <property type="match status" value="1"/>
</dbReference>
<keyword evidence="2" id="KW-0646">Protease inhibitor</keyword>
<organism evidence="7 8">
    <name type="scientific">Onchocerca volvulus</name>
    <dbReference type="NCBI Taxonomy" id="6282"/>
    <lineage>
        <taxon>Eukaryota</taxon>
        <taxon>Metazoa</taxon>
        <taxon>Ecdysozoa</taxon>
        <taxon>Nematoda</taxon>
        <taxon>Chromadorea</taxon>
        <taxon>Rhabditida</taxon>
        <taxon>Spirurina</taxon>
        <taxon>Spiruromorpha</taxon>
        <taxon>Filarioidea</taxon>
        <taxon>Onchocercidae</taxon>
        <taxon>Onchocerca</taxon>
    </lineage>
</organism>
<dbReference type="FunFam" id="3.10.450.10:FF:000027">
    <property type="entry name" value="Cystatin cpi-2"/>
    <property type="match status" value="1"/>
</dbReference>